<reference evidence="1" key="2">
    <citation type="submission" date="2015-03" db="EMBL/GenBank/DDBJ databases">
        <authorList>
            <person name="Chow C.-E.T."/>
            <person name="Winget D.M."/>
            <person name="White R.A.III."/>
            <person name="Hallam S.J."/>
            <person name="Suttle C.A."/>
        </authorList>
    </citation>
    <scope>NUCLEOTIDE SEQUENCE</scope>
    <source>
        <strain evidence="1">Oxic1_4</strain>
    </source>
</reference>
<reference evidence="1" key="1">
    <citation type="journal article" date="2015" name="Front. Microbiol.">
        <title>Combining genomic sequencing methods to explore viral diversity and reveal potential virus-host interactions.</title>
        <authorList>
            <person name="Chow C.E."/>
            <person name="Winget D.M."/>
            <person name="White R.A.III."/>
            <person name="Hallam S.J."/>
            <person name="Suttle C.A."/>
        </authorList>
    </citation>
    <scope>NUCLEOTIDE SEQUENCE</scope>
    <source>
        <strain evidence="1">Oxic1_4</strain>
    </source>
</reference>
<evidence type="ECO:0000313" key="1">
    <source>
        <dbReference type="EMBL" id="AKH47860.1"/>
    </source>
</evidence>
<sequence length="63" mass="6674">MSGNARGWFRATSCFASPPLLLPLERLRRTGQGSKKSAVVRTSARTSADVAGLVSVDRLSAIV</sequence>
<dbReference type="EMBL" id="KR029599">
    <property type="protein sequence ID" value="AKH47860.1"/>
    <property type="molecule type" value="Genomic_DNA"/>
</dbReference>
<organism evidence="1">
    <name type="scientific">uncultured marine virus</name>
    <dbReference type="NCBI Taxonomy" id="186617"/>
    <lineage>
        <taxon>Viruses</taxon>
        <taxon>environmental samples</taxon>
    </lineage>
</organism>
<proteinExistence type="predicted"/>
<protein>
    <submittedName>
        <fullName evidence="1">Uncharacterized protein</fullName>
    </submittedName>
</protein>
<accession>A0A0F7L7B8</accession>
<name>A0A0F7L7B8_9VIRU</name>